<evidence type="ECO:0000256" key="2">
    <source>
        <dbReference type="SAM" id="SignalP"/>
    </source>
</evidence>
<feature type="domain" description="Sialate O-acetylesterase" evidence="3">
    <location>
        <begin position="102"/>
        <end position="294"/>
    </location>
</feature>
<keyword evidence="6" id="KW-1185">Reference proteome</keyword>
<dbReference type="Gene3D" id="3.40.50.1110">
    <property type="entry name" value="SGNH hydrolase"/>
    <property type="match status" value="1"/>
</dbReference>
<evidence type="ECO:0008006" key="7">
    <source>
        <dbReference type="Google" id="ProtNLM"/>
    </source>
</evidence>
<dbReference type="PANTHER" id="PTHR22901:SF0">
    <property type="entry name" value="SIALATE O-ACETYLESTERASE"/>
    <property type="match status" value="1"/>
</dbReference>
<dbReference type="PANTHER" id="PTHR22901">
    <property type="entry name" value="SIALATE O-ACETYLESTERASE"/>
    <property type="match status" value="1"/>
</dbReference>
<dbReference type="SUPFAM" id="SSF52266">
    <property type="entry name" value="SGNH hydrolase"/>
    <property type="match status" value="1"/>
</dbReference>
<organism evidence="5 6">
    <name type="scientific">Haloferula sargassicola</name>
    <dbReference type="NCBI Taxonomy" id="490096"/>
    <lineage>
        <taxon>Bacteria</taxon>
        <taxon>Pseudomonadati</taxon>
        <taxon>Verrucomicrobiota</taxon>
        <taxon>Verrucomicrobiia</taxon>
        <taxon>Verrucomicrobiales</taxon>
        <taxon>Verrucomicrobiaceae</taxon>
        <taxon>Haloferula</taxon>
    </lineage>
</organism>
<dbReference type="Pfam" id="PF03629">
    <property type="entry name" value="SASA"/>
    <property type="match status" value="1"/>
</dbReference>
<dbReference type="InterPro" id="IPR041498">
    <property type="entry name" value="Big_6"/>
</dbReference>
<evidence type="ECO:0000256" key="1">
    <source>
        <dbReference type="ARBA" id="ARBA00022801"/>
    </source>
</evidence>
<dbReference type="InterPro" id="IPR036514">
    <property type="entry name" value="SGNH_hydro_sf"/>
</dbReference>
<gene>
    <name evidence="5" type="ORF">Hsar01_00461</name>
</gene>
<comment type="caution">
    <text evidence="5">The sequence shown here is derived from an EMBL/GenBank/DDBJ whole genome shotgun (WGS) entry which is preliminary data.</text>
</comment>
<keyword evidence="1" id="KW-0378">Hydrolase</keyword>
<name>A0ABP9UIW1_9BACT</name>
<keyword evidence="2" id="KW-0732">Signal</keyword>
<proteinExistence type="predicted"/>
<evidence type="ECO:0000259" key="4">
    <source>
        <dbReference type="Pfam" id="PF17936"/>
    </source>
</evidence>
<dbReference type="InterPro" id="IPR005181">
    <property type="entry name" value="SASA"/>
</dbReference>
<evidence type="ECO:0000313" key="5">
    <source>
        <dbReference type="EMBL" id="GAA5481254.1"/>
    </source>
</evidence>
<dbReference type="Pfam" id="PF17936">
    <property type="entry name" value="Big_6"/>
    <property type="match status" value="1"/>
</dbReference>
<protein>
    <recommendedName>
        <fullName evidence="7">Sialate O-acetylesterase domain-containing protein</fullName>
    </recommendedName>
</protein>
<evidence type="ECO:0000259" key="3">
    <source>
        <dbReference type="Pfam" id="PF03629"/>
    </source>
</evidence>
<dbReference type="Gene3D" id="2.60.40.10">
    <property type="entry name" value="Immunoglobulins"/>
    <property type="match status" value="1"/>
</dbReference>
<reference evidence="5 6" key="1">
    <citation type="submission" date="2024-02" db="EMBL/GenBank/DDBJ databases">
        <title>Haloferula sargassicola NBRC 104335.</title>
        <authorList>
            <person name="Ichikawa N."/>
            <person name="Katano-Makiyama Y."/>
            <person name="Hidaka K."/>
        </authorList>
    </citation>
    <scope>NUCLEOTIDE SEQUENCE [LARGE SCALE GENOMIC DNA]</scope>
    <source>
        <strain evidence="5 6">NBRC 104335</strain>
    </source>
</reference>
<feature type="domain" description="Bacterial Ig" evidence="4">
    <location>
        <begin position="39"/>
        <end position="92"/>
    </location>
</feature>
<dbReference type="RefSeq" id="WP_353565411.1">
    <property type="nucleotide sequence ID" value="NZ_BAABRI010000002.1"/>
</dbReference>
<dbReference type="Proteomes" id="UP001476282">
    <property type="component" value="Unassembled WGS sequence"/>
</dbReference>
<accession>A0ABP9UIW1</accession>
<dbReference type="InterPro" id="IPR013783">
    <property type="entry name" value="Ig-like_fold"/>
</dbReference>
<dbReference type="EMBL" id="BAABRI010000002">
    <property type="protein sequence ID" value="GAA5481254.1"/>
    <property type="molecule type" value="Genomic_DNA"/>
</dbReference>
<sequence length="616" mass="65696">MKTMGLLAAWMVAGTALAEVTIDPPFASHMVLQRGVPIELSGTAAAGAGVKVTMGATTAQATADEHGAWRVKLGPQPAGGPMEIVARDGGGEALLEDVLLGDVWLFSGQSNMQMGLDEVIGGPEAITAAGSNPQVRVLSMPKAGSPEPVSDIGAEWRSCTPESLTKFSAVAWFFGKHLRDDPKLDGVPLGLIDSSFGGTAIEAWTPPGTLPEIPADQVSGSMFGIPASELFNRMIHPLTALPVKGAAWYQGEANAGHPGVYDELLENLISRWREAWRQPDLPFFVVQLPAFEGTMGGLDFGWLREAETRACEATERAWQAVSYDTTDGSDLHPWEKEEIGRRIALIARREVYGSEVVAHGPRFEGVRVEGKSLVLSFDQALKTTDGEPVRGLAVAGKDGDFRFVEGRVEKETVVLTPDSMSTPPQVRFAWGGLPDANLVNEAGLPAVPFRTDDLPPASLAFQPEPTVYRIETPGYSLETGRGGSVTSLVTGGKQFMSHEPGGGTKIPGGWGPRNLGKLTLTGPNRMTLSDGRAVLELACAENAMTWTLTNPDKDAFEFRIAIASEVQVQAGETLRLSRDGAGFELRGVTRTDGHTLVVEVPGGGTRELSWTVRPGR</sequence>
<evidence type="ECO:0000313" key="6">
    <source>
        <dbReference type="Proteomes" id="UP001476282"/>
    </source>
</evidence>
<feature type="signal peptide" evidence="2">
    <location>
        <begin position="1"/>
        <end position="18"/>
    </location>
</feature>
<feature type="chain" id="PRO_5047010733" description="Sialate O-acetylesterase domain-containing protein" evidence="2">
    <location>
        <begin position="19"/>
        <end position="616"/>
    </location>
</feature>
<dbReference type="InterPro" id="IPR039329">
    <property type="entry name" value="SIAE"/>
</dbReference>